<dbReference type="AlphaFoldDB" id="A0A9D3QHS0"/>
<dbReference type="EMBL" id="JAFDVH010000001">
    <property type="protein sequence ID" value="KAG7492466.1"/>
    <property type="molecule type" value="Genomic_DNA"/>
</dbReference>
<protein>
    <submittedName>
        <fullName evidence="2">Uncharacterized protein</fullName>
    </submittedName>
</protein>
<keyword evidence="3" id="KW-1185">Reference proteome</keyword>
<dbReference type="Proteomes" id="UP001046870">
    <property type="component" value="Chromosome 1"/>
</dbReference>
<sequence length="114" mass="12637">MGKHFCFAWSKIDDSLRAEERNRNYNEKATMDLIQQDYVTGRVCPRSVSRPAETWCGVSQSVPDLQPLSREVRFPPPAGGDGEGSAPATEACLPADSAWHHQQYHTEEESSATG</sequence>
<proteinExistence type="predicted"/>
<evidence type="ECO:0000313" key="2">
    <source>
        <dbReference type="EMBL" id="KAG7492466.1"/>
    </source>
</evidence>
<gene>
    <name evidence="2" type="ORF">MATL_G00014710</name>
</gene>
<reference evidence="2" key="1">
    <citation type="submission" date="2021-01" db="EMBL/GenBank/DDBJ databases">
        <authorList>
            <person name="Zahm M."/>
            <person name="Roques C."/>
            <person name="Cabau C."/>
            <person name="Klopp C."/>
            <person name="Donnadieu C."/>
            <person name="Jouanno E."/>
            <person name="Lampietro C."/>
            <person name="Louis A."/>
            <person name="Herpin A."/>
            <person name="Echchiki A."/>
            <person name="Berthelot C."/>
            <person name="Parey E."/>
            <person name="Roest-Crollius H."/>
            <person name="Braasch I."/>
            <person name="Postlethwait J."/>
            <person name="Bobe J."/>
            <person name="Montfort J."/>
            <person name="Bouchez O."/>
            <person name="Begum T."/>
            <person name="Mejri S."/>
            <person name="Adams A."/>
            <person name="Chen W.-J."/>
            <person name="Guiguen Y."/>
        </authorList>
    </citation>
    <scope>NUCLEOTIDE SEQUENCE</scope>
    <source>
        <strain evidence="2">YG-15Mar2019-1</strain>
        <tissue evidence="2">Brain</tissue>
    </source>
</reference>
<organism evidence="2 3">
    <name type="scientific">Megalops atlanticus</name>
    <name type="common">Tarpon</name>
    <name type="synonym">Clupea gigantea</name>
    <dbReference type="NCBI Taxonomy" id="7932"/>
    <lineage>
        <taxon>Eukaryota</taxon>
        <taxon>Metazoa</taxon>
        <taxon>Chordata</taxon>
        <taxon>Craniata</taxon>
        <taxon>Vertebrata</taxon>
        <taxon>Euteleostomi</taxon>
        <taxon>Actinopterygii</taxon>
        <taxon>Neopterygii</taxon>
        <taxon>Teleostei</taxon>
        <taxon>Elopiformes</taxon>
        <taxon>Megalopidae</taxon>
        <taxon>Megalops</taxon>
    </lineage>
</organism>
<evidence type="ECO:0000313" key="3">
    <source>
        <dbReference type="Proteomes" id="UP001046870"/>
    </source>
</evidence>
<name>A0A9D3QHS0_MEGAT</name>
<evidence type="ECO:0000256" key="1">
    <source>
        <dbReference type="SAM" id="MobiDB-lite"/>
    </source>
</evidence>
<accession>A0A9D3QHS0</accession>
<feature type="region of interest" description="Disordered" evidence="1">
    <location>
        <begin position="69"/>
        <end position="114"/>
    </location>
</feature>
<comment type="caution">
    <text evidence="2">The sequence shown here is derived from an EMBL/GenBank/DDBJ whole genome shotgun (WGS) entry which is preliminary data.</text>
</comment>